<evidence type="ECO:0000313" key="1">
    <source>
        <dbReference type="EMBL" id="KAJ1178796.1"/>
    </source>
</evidence>
<dbReference type="Proteomes" id="UP001066276">
    <property type="component" value="Chromosome 3_2"/>
</dbReference>
<protein>
    <submittedName>
        <fullName evidence="1">Uncharacterized protein</fullName>
    </submittedName>
</protein>
<proteinExistence type="predicted"/>
<reference evidence="1" key="1">
    <citation type="journal article" date="2022" name="bioRxiv">
        <title>Sequencing and chromosome-scale assembly of the giantPleurodeles waltlgenome.</title>
        <authorList>
            <person name="Brown T."/>
            <person name="Elewa A."/>
            <person name="Iarovenko S."/>
            <person name="Subramanian E."/>
            <person name="Araus A.J."/>
            <person name="Petzold A."/>
            <person name="Susuki M."/>
            <person name="Suzuki K.-i.T."/>
            <person name="Hayashi T."/>
            <person name="Toyoda A."/>
            <person name="Oliveira C."/>
            <person name="Osipova E."/>
            <person name="Leigh N.D."/>
            <person name="Simon A."/>
            <person name="Yun M.H."/>
        </authorList>
    </citation>
    <scope>NUCLEOTIDE SEQUENCE</scope>
    <source>
        <strain evidence="1">20211129_DDA</strain>
        <tissue evidence="1">Liver</tissue>
    </source>
</reference>
<evidence type="ECO:0000313" key="2">
    <source>
        <dbReference type="Proteomes" id="UP001066276"/>
    </source>
</evidence>
<keyword evidence="2" id="KW-1185">Reference proteome</keyword>
<accession>A0AAV7TRE5</accession>
<gene>
    <name evidence="1" type="ORF">NDU88_004038</name>
</gene>
<name>A0AAV7TRE5_PLEWA</name>
<sequence length="108" mass="12230">MTQGLPGPKSGVRNGASLYCREKKRCTPTRLKENRYTVSLVIDVDTSQTLWRTLTRAGHNLPEPNDSDDQEELEDEYVEAGKQAQKFNISGINIAEVTETTCVWYVHE</sequence>
<dbReference type="AlphaFoldDB" id="A0AAV7TRE5"/>
<organism evidence="1 2">
    <name type="scientific">Pleurodeles waltl</name>
    <name type="common">Iberian ribbed newt</name>
    <dbReference type="NCBI Taxonomy" id="8319"/>
    <lineage>
        <taxon>Eukaryota</taxon>
        <taxon>Metazoa</taxon>
        <taxon>Chordata</taxon>
        <taxon>Craniata</taxon>
        <taxon>Vertebrata</taxon>
        <taxon>Euteleostomi</taxon>
        <taxon>Amphibia</taxon>
        <taxon>Batrachia</taxon>
        <taxon>Caudata</taxon>
        <taxon>Salamandroidea</taxon>
        <taxon>Salamandridae</taxon>
        <taxon>Pleurodelinae</taxon>
        <taxon>Pleurodeles</taxon>
    </lineage>
</organism>
<dbReference type="EMBL" id="JANPWB010000006">
    <property type="protein sequence ID" value="KAJ1178796.1"/>
    <property type="molecule type" value="Genomic_DNA"/>
</dbReference>
<comment type="caution">
    <text evidence="1">The sequence shown here is derived from an EMBL/GenBank/DDBJ whole genome shotgun (WGS) entry which is preliminary data.</text>
</comment>